<dbReference type="AlphaFoldDB" id="A0AAV7FCC9"/>
<sequence length="103" mass="11313">MGSIELEAVRWARCGCCGMCEECTDRYIDWVQERFGGIWVCGLCEEAIKDEQVRLGVGIEVALRAHATFREAANVDPAIRAARSILQLLKKILSSSSPPSALS</sequence>
<evidence type="ECO:0000313" key="1">
    <source>
        <dbReference type="EMBL" id="KAG9457691.1"/>
    </source>
</evidence>
<dbReference type="Proteomes" id="UP000825729">
    <property type="component" value="Unassembled WGS sequence"/>
</dbReference>
<organism evidence="1 2">
    <name type="scientific">Aristolochia fimbriata</name>
    <name type="common">White veined hardy Dutchman's pipe vine</name>
    <dbReference type="NCBI Taxonomy" id="158543"/>
    <lineage>
        <taxon>Eukaryota</taxon>
        <taxon>Viridiplantae</taxon>
        <taxon>Streptophyta</taxon>
        <taxon>Embryophyta</taxon>
        <taxon>Tracheophyta</taxon>
        <taxon>Spermatophyta</taxon>
        <taxon>Magnoliopsida</taxon>
        <taxon>Magnoliidae</taxon>
        <taxon>Piperales</taxon>
        <taxon>Aristolochiaceae</taxon>
        <taxon>Aristolochia</taxon>
    </lineage>
</organism>
<proteinExistence type="predicted"/>
<dbReference type="EMBL" id="JAINDJ010000002">
    <property type="protein sequence ID" value="KAG9457691.1"/>
    <property type="molecule type" value="Genomic_DNA"/>
</dbReference>
<name>A0AAV7FCC9_ARIFI</name>
<evidence type="ECO:0000313" key="2">
    <source>
        <dbReference type="Proteomes" id="UP000825729"/>
    </source>
</evidence>
<dbReference type="Pfam" id="PF07911">
    <property type="entry name" value="DUF1677"/>
    <property type="match status" value="1"/>
</dbReference>
<dbReference type="InterPro" id="IPR012876">
    <property type="entry name" value="DUF1677_pln"/>
</dbReference>
<protein>
    <submittedName>
        <fullName evidence="1">Uncharacterized protein</fullName>
    </submittedName>
</protein>
<keyword evidence="2" id="KW-1185">Reference proteome</keyword>
<comment type="caution">
    <text evidence="1">The sequence shown here is derived from an EMBL/GenBank/DDBJ whole genome shotgun (WGS) entry which is preliminary data.</text>
</comment>
<accession>A0AAV7FCC9</accession>
<reference evidence="1 2" key="1">
    <citation type="submission" date="2021-07" db="EMBL/GenBank/DDBJ databases">
        <title>The Aristolochia fimbriata genome: insights into angiosperm evolution, floral development and chemical biosynthesis.</title>
        <authorList>
            <person name="Jiao Y."/>
        </authorList>
    </citation>
    <scope>NUCLEOTIDE SEQUENCE [LARGE SCALE GENOMIC DNA]</scope>
    <source>
        <strain evidence="1">IBCAS-2021</strain>
        <tissue evidence="1">Leaf</tissue>
    </source>
</reference>
<dbReference type="PANTHER" id="PTHR33108">
    <property type="entry name" value="OS01G0745000 PROTEIN"/>
    <property type="match status" value="1"/>
</dbReference>
<gene>
    <name evidence="1" type="ORF">H6P81_002199</name>
</gene>
<dbReference type="PANTHER" id="PTHR33108:SF42">
    <property type="entry name" value="(WILD MALAYSIAN BANANA) HYPOTHETICAL PROTEIN"/>
    <property type="match status" value="1"/>
</dbReference>